<dbReference type="EMBL" id="CP042326">
    <property type="protein sequence ID" value="QDZ38906.1"/>
    <property type="molecule type" value="Genomic_DNA"/>
</dbReference>
<dbReference type="Proteomes" id="UP000318453">
    <property type="component" value="Chromosome"/>
</dbReference>
<proteinExistence type="predicted"/>
<sequence>MPKLNSNLAQKVPMMFRAQIGGRCQLQRIRQDVQEQDVQRWASEWVERTDFRPPEFGEGVRVQSYPINWRFVTNGGQDDGIVRPVIGARGYPYYPGSSMKGAFRRVCTPEQVQRYCGQDLNNGDFAPGILRFHGGYPVDNSWQQRLVDIIHPQQNWQVTGIQKSSAFAQISLYQPTLQFGISSTIPLEESEWETIWQLWKKALSGGIGCRVSAGYGQPQTKTDHLPYQPQLKGQGMAAKLLDGEGEFRPNMFKAALRGHALRLFGGLTTAQQAESLVQQLFGGVQGEGTVGLLAVTFQFSPDNLTLETFGQGSYAVPAYDVTGKLCFSLTQTLSEEERTALVKVVKALTRFAMVFGGFGKSWRRADHRLFYPEYYDQGSKPLIGCHWQWEGKNTLVNNTRNGVRNLDQVPAFIKKVRNDLQAWMRLRGVNPTKNYAQSWREAWHPDQVQVWGRIAEDQEDSRAIEWLHQPYRRAMREARIQEGSIYQSSVTGKMGNIGRIWHRMYPVVKLLKSKTDPNDIIAKKSAQYFELLTFFPSASPDDKEKEFRKFLESEQEMFNKLWGN</sequence>
<evidence type="ECO:0000313" key="1">
    <source>
        <dbReference type="EMBL" id="QDZ38906.1"/>
    </source>
</evidence>
<keyword evidence="2" id="KW-1185">Reference proteome</keyword>
<dbReference type="AlphaFoldDB" id="A0A5B8NIV7"/>
<organism evidence="1 2">
    <name type="scientific">Euhalothece natronophila Z-M001</name>
    <dbReference type="NCBI Taxonomy" id="522448"/>
    <lineage>
        <taxon>Bacteria</taxon>
        <taxon>Bacillati</taxon>
        <taxon>Cyanobacteriota</taxon>
        <taxon>Cyanophyceae</taxon>
        <taxon>Oscillatoriophycideae</taxon>
        <taxon>Chroococcales</taxon>
        <taxon>Halothecacae</taxon>
        <taxon>Halothece cluster</taxon>
        <taxon>Euhalothece</taxon>
    </lineage>
</organism>
<gene>
    <name evidence="1" type="ORF">FRE64_02495</name>
</gene>
<evidence type="ECO:0000313" key="2">
    <source>
        <dbReference type="Proteomes" id="UP000318453"/>
    </source>
</evidence>
<reference evidence="1" key="1">
    <citation type="submission" date="2019-08" db="EMBL/GenBank/DDBJ databases">
        <title>Carotenoids and Carotenoid Binding Proteins in the Halophilic Cyanobacterium Euhalothece sp. ZM00.</title>
        <authorList>
            <person name="Cho S.M."/>
            <person name="Song J.Y."/>
            <person name="Park Y.-I."/>
        </authorList>
    </citation>
    <scope>NUCLEOTIDE SEQUENCE [LARGE SCALE GENOMIC DNA]</scope>
    <source>
        <strain evidence="1">Z-M001</strain>
    </source>
</reference>
<dbReference type="KEGG" id="enn:FRE64_02495"/>
<accession>A0A5B8NIV7</accession>
<dbReference type="OrthoDB" id="9813956at2"/>
<dbReference type="RefSeq" id="WP_146294517.1">
    <property type="nucleotide sequence ID" value="NZ_CP042326.1"/>
</dbReference>
<protein>
    <submittedName>
        <fullName evidence="1">RAMP superfamily protein</fullName>
    </submittedName>
</protein>
<name>A0A5B8NIV7_9CHRO</name>